<dbReference type="GeneID" id="69058677"/>
<organism evidence="2 3">
    <name type="scientific">Lentilactobacillus hilgardii</name>
    <name type="common">Lactobacillus hilgardii</name>
    <dbReference type="NCBI Taxonomy" id="1588"/>
    <lineage>
        <taxon>Bacteria</taxon>
        <taxon>Bacillati</taxon>
        <taxon>Bacillota</taxon>
        <taxon>Bacilli</taxon>
        <taxon>Lactobacillales</taxon>
        <taxon>Lactobacillaceae</taxon>
        <taxon>Lentilactobacillus</taxon>
    </lineage>
</organism>
<gene>
    <name evidence="2" type="ORF">GQR93_09890</name>
</gene>
<dbReference type="GO" id="GO:0003677">
    <property type="term" value="F:DNA binding"/>
    <property type="evidence" value="ECO:0007669"/>
    <property type="project" value="InterPro"/>
</dbReference>
<dbReference type="PROSITE" id="PS50943">
    <property type="entry name" value="HTH_CROC1"/>
    <property type="match status" value="1"/>
</dbReference>
<name>A0A6P1ECK5_LENHI</name>
<dbReference type="Pfam" id="PF01381">
    <property type="entry name" value="HTH_3"/>
    <property type="match status" value="1"/>
</dbReference>
<evidence type="ECO:0000313" key="3">
    <source>
        <dbReference type="Proteomes" id="UP000465035"/>
    </source>
</evidence>
<protein>
    <submittedName>
        <fullName evidence="2">Helix-turn-helix domain-containing protein</fullName>
    </submittedName>
</protein>
<dbReference type="CDD" id="cd00093">
    <property type="entry name" value="HTH_XRE"/>
    <property type="match status" value="1"/>
</dbReference>
<feature type="domain" description="HTH cro/C1-type" evidence="1">
    <location>
        <begin position="17"/>
        <end position="59"/>
    </location>
</feature>
<dbReference type="SMR" id="A0A6P1ECK5"/>
<dbReference type="Gene3D" id="1.10.260.40">
    <property type="entry name" value="lambda repressor-like DNA-binding domains"/>
    <property type="match status" value="1"/>
</dbReference>
<evidence type="ECO:0000259" key="1">
    <source>
        <dbReference type="PROSITE" id="PS50943"/>
    </source>
</evidence>
<dbReference type="InterPro" id="IPR010982">
    <property type="entry name" value="Lambda_DNA-bd_dom_sf"/>
</dbReference>
<sequence length="68" mass="7725">MTEEIIVQGAKEIKKKIKGALIERDMTQVELAKLLNVNPQVLNRAIHGDMSPRSIQIRKEIYKVLGLN</sequence>
<reference evidence="2 3" key="1">
    <citation type="submission" date="2019-12" db="EMBL/GenBank/DDBJ databases">
        <title>Lactobacillus hilgardii FLUB.</title>
        <authorList>
            <person name="Gustaw K."/>
        </authorList>
    </citation>
    <scope>NUCLEOTIDE SEQUENCE [LARGE SCALE GENOMIC DNA]</scope>
    <source>
        <strain evidence="2 3">FLUB</strain>
    </source>
</reference>
<accession>A0A6P1ECK5</accession>
<dbReference type="EMBL" id="CP047121">
    <property type="protein sequence ID" value="QHB52483.1"/>
    <property type="molecule type" value="Genomic_DNA"/>
</dbReference>
<dbReference type="RefSeq" id="WP_159298783.1">
    <property type="nucleotide sequence ID" value="NZ_CP047121.1"/>
</dbReference>
<dbReference type="AlphaFoldDB" id="A0A6P1ECK5"/>
<dbReference type="InterPro" id="IPR001387">
    <property type="entry name" value="Cro/C1-type_HTH"/>
</dbReference>
<evidence type="ECO:0000313" key="2">
    <source>
        <dbReference type="EMBL" id="QHB52483.1"/>
    </source>
</evidence>
<proteinExistence type="predicted"/>
<dbReference type="Proteomes" id="UP000465035">
    <property type="component" value="Chromosome"/>
</dbReference>
<dbReference type="SUPFAM" id="SSF47413">
    <property type="entry name" value="lambda repressor-like DNA-binding domains"/>
    <property type="match status" value="1"/>
</dbReference>